<evidence type="ECO:0008006" key="2">
    <source>
        <dbReference type="Google" id="ProtNLM"/>
    </source>
</evidence>
<feature type="non-terminal residue" evidence="1">
    <location>
        <position position="93"/>
    </location>
</feature>
<name>X1VXQ4_9ZZZZ</name>
<dbReference type="EMBL" id="BARW01041484">
    <property type="protein sequence ID" value="GAJ16610.1"/>
    <property type="molecule type" value="Genomic_DNA"/>
</dbReference>
<reference evidence="1" key="1">
    <citation type="journal article" date="2014" name="Front. Microbiol.">
        <title>High frequency of phylogenetically diverse reductive dehalogenase-homologous genes in deep subseafloor sedimentary metagenomes.</title>
        <authorList>
            <person name="Kawai M."/>
            <person name="Futagami T."/>
            <person name="Toyoda A."/>
            <person name="Takaki Y."/>
            <person name="Nishi S."/>
            <person name="Hori S."/>
            <person name="Arai W."/>
            <person name="Tsubouchi T."/>
            <person name="Morono Y."/>
            <person name="Uchiyama I."/>
            <person name="Ito T."/>
            <person name="Fujiyama A."/>
            <person name="Inagaki F."/>
            <person name="Takami H."/>
        </authorList>
    </citation>
    <scope>NUCLEOTIDE SEQUENCE</scope>
    <source>
        <strain evidence="1">Expedition CK06-06</strain>
    </source>
</reference>
<comment type="caution">
    <text evidence="1">The sequence shown here is derived from an EMBL/GenBank/DDBJ whole genome shotgun (WGS) entry which is preliminary data.</text>
</comment>
<proteinExistence type="predicted"/>
<evidence type="ECO:0000313" key="1">
    <source>
        <dbReference type="EMBL" id="GAJ16610.1"/>
    </source>
</evidence>
<dbReference type="InterPro" id="IPR012441">
    <property type="entry name" value="DUF1643"/>
</dbReference>
<organism evidence="1">
    <name type="scientific">marine sediment metagenome</name>
    <dbReference type="NCBI Taxonomy" id="412755"/>
    <lineage>
        <taxon>unclassified sequences</taxon>
        <taxon>metagenomes</taxon>
        <taxon>ecological metagenomes</taxon>
    </lineage>
</organism>
<sequence length="93" mass="10593">MTVDNEPSGAVFADDRTHRLYLWRRWNKQGPWVMFIGLNPSTADERLNDPTVRRCIGFAEKWGYGGMFMCNVFTLISTDPKKLNVETPIAIGA</sequence>
<dbReference type="AlphaFoldDB" id="X1VXQ4"/>
<gene>
    <name evidence="1" type="ORF">S12H4_62093</name>
</gene>
<accession>X1VXQ4</accession>
<dbReference type="Pfam" id="PF07799">
    <property type="entry name" value="DUF1643"/>
    <property type="match status" value="1"/>
</dbReference>
<protein>
    <recommendedName>
        <fullName evidence="2">DUF1643 domain-containing protein</fullName>
    </recommendedName>
</protein>